<dbReference type="EMBL" id="LT629710">
    <property type="protein sequence ID" value="SDP44191.1"/>
    <property type="molecule type" value="Genomic_DNA"/>
</dbReference>
<feature type="domain" description="PucR C-terminal helix-turn-helix" evidence="2">
    <location>
        <begin position="346"/>
        <end position="400"/>
    </location>
</feature>
<dbReference type="Pfam" id="PF17853">
    <property type="entry name" value="GGDEF_2"/>
    <property type="match status" value="1"/>
</dbReference>
<dbReference type="InterPro" id="IPR042070">
    <property type="entry name" value="PucR_C-HTH_sf"/>
</dbReference>
<name>A0A1H0SR20_9ACTN</name>
<dbReference type="Gene3D" id="1.10.10.2840">
    <property type="entry name" value="PucR C-terminal helix-turn-helix domain"/>
    <property type="match status" value="1"/>
</dbReference>
<dbReference type="InterPro" id="IPR041522">
    <property type="entry name" value="CdaR_GGDEF"/>
</dbReference>
<gene>
    <name evidence="4" type="ORF">SAMN04515671_4249</name>
</gene>
<evidence type="ECO:0000313" key="4">
    <source>
        <dbReference type="EMBL" id="SDP44191.1"/>
    </source>
</evidence>
<dbReference type="InterPro" id="IPR051448">
    <property type="entry name" value="CdaR-like_regulators"/>
</dbReference>
<evidence type="ECO:0000259" key="2">
    <source>
        <dbReference type="Pfam" id="PF13556"/>
    </source>
</evidence>
<dbReference type="InterPro" id="IPR025736">
    <property type="entry name" value="PucR_C-HTH_dom"/>
</dbReference>
<keyword evidence="5" id="KW-1185">Reference proteome</keyword>
<proteinExistence type="inferred from homology"/>
<protein>
    <submittedName>
        <fullName evidence="4">PucR C-terminal helix-turn-helix domain-containing protein</fullName>
    </submittedName>
</protein>
<evidence type="ECO:0000259" key="3">
    <source>
        <dbReference type="Pfam" id="PF17853"/>
    </source>
</evidence>
<dbReference type="PANTHER" id="PTHR33744">
    <property type="entry name" value="CARBOHYDRATE DIACID REGULATOR"/>
    <property type="match status" value="1"/>
</dbReference>
<feature type="domain" description="CdaR GGDEF-like" evidence="3">
    <location>
        <begin position="170"/>
        <end position="297"/>
    </location>
</feature>
<dbReference type="PANTHER" id="PTHR33744:SF7">
    <property type="entry name" value="PUCR FAMILY TRANSCRIPTIONAL REGULATOR"/>
    <property type="match status" value="1"/>
</dbReference>
<comment type="similarity">
    <text evidence="1">Belongs to the CdaR family.</text>
</comment>
<dbReference type="STRING" id="1090615.SAMN04515671_4249"/>
<dbReference type="AlphaFoldDB" id="A0A1H0SR20"/>
<dbReference type="OrthoDB" id="3246591at2"/>
<evidence type="ECO:0000313" key="5">
    <source>
        <dbReference type="Proteomes" id="UP000198741"/>
    </source>
</evidence>
<dbReference type="RefSeq" id="WP_090480132.1">
    <property type="nucleotide sequence ID" value="NZ_LT629710.1"/>
</dbReference>
<reference evidence="4 5" key="1">
    <citation type="submission" date="2016-10" db="EMBL/GenBank/DDBJ databases">
        <authorList>
            <person name="de Groot N.N."/>
        </authorList>
    </citation>
    <scope>NUCLEOTIDE SEQUENCE [LARGE SCALE GENOMIC DNA]</scope>
    <source>
        <strain evidence="5">P4-7,KCTC 19426,CECT 7604</strain>
    </source>
</reference>
<evidence type="ECO:0000256" key="1">
    <source>
        <dbReference type="ARBA" id="ARBA00006754"/>
    </source>
</evidence>
<sequence length="417" mass="43398">MTTADPRAEPGISAATLRKVERASSALATRSVALMDERLPWFRSLPAQQRSWVTLVAQAGIAGYVGWIGGGLDGFKLTEAVFGSAPRELARSVTLRRTVELVRIAISVAEEHLPALAATPEESAALADSLLRYSREVAFSAAGVYAAAAESRGAWDQRLEALVVDSIVRGDGGDSLASRAAALNWDFSGPVVVVVGSPPSSGAPAAGRIGVGERNRQSALIAGIADQAAPLDVSALAGLHGDRLILILSAPTADALHSAVGALLETFGDGPVVRGPIGTGLAGAMTSARLALSGLRAVLGWPNAPRGIDADHLLPERLLAGDPDAREHLHRTVFAPLVATGDALPATLDAYLAAGRALEPAARDLFVHVNTVRYRLRRVAELTGLDPMSARDSLTLQLAMMTGRLDAEPEAGRRDAS</sequence>
<dbReference type="Proteomes" id="UP000198741">
    <property type="component" value="Chromosome I"/>
</dbReference>
<dbReference type="Pfam" id="PF13556">
    <property type="entry name" value="HTH_30"/>
    <property type="match status" value="1"/>
</dbReference>
<organism evidence="4 5">
    <name type="scientific">Nakamurella panacisegetis</name>
    <dbReference type="NCBI Taxonomy" id="1090615"/>
    <lineage>
        <taxon>Bacteria</taxon>
        <taxon>Bacillati</taxon>
        <taxon>Actinomycetota</taxon>
        <taxon>Actinomycetes</taxon>
        <taxon>Nakamurellales</taxon>
        <taxon>Nakamurellaceae</taxon>
        <taxon>Nakamurella</taxon>
    </lineage>
</organism>
<accession>A0A1H0SR20</accession>